<evidence type="ECO:0000256" key="2">
    <source>
        <dbReference type="ARBA" id="ARBA00022801"/>
    </source>
</evidence>
<dbReference type="Pfam" id="PF21010">
    <property type="entry name" value="HA2_C"/>
    <property type="match status" value="1"/>
</dbReference>
<evidence type="ECO:0000256" key="3">
    <source>
        <dbReference type="ARBA" id="ARBA00022806"/>
    </source>
</evidence>
<accession>A0ABN9VSQ1</accession>
<protein>
    <recommendedName>
        <fullName evidence="7">Helicase-associated domain-containing protein</fullName>
    </recommendedName>
</protein>
<feature type="compositionally biased region" description="Low complexity" evidence="6">
    <location>
        <begin position="317"/>
        <end position="328"/>
    </location>
</feature>
<evidence type="ECO:0000313" key="8">
    <source>
        <dbReference type="EMBL" id="CAK0876516.1"/>
    </source>
</evidence>
<dbReference type="PANTHER" id="PTHR18934">
    <property type="entry name" value="ATP-DEPENDENT RNA HELICASE"/>
    <property type="match status" value="1"/>
</dbReference>
<evidence type="ECO:0000313" key="9">
    <source>
        <dbReference type="Proteomes" id="UP001189429"/>
    </source>
</evidence>
<feature type="non-terminal residue" evidence="8">
    <location>
        <position position="834"/>
    </location>
</feature>
<name>A0ABN9VSQ1_9DINO</name>
<evidence type="ECO:0000256" key="6">
    <source>
        <dbReference type="SAM" id="MobiDB-lite"/>
    </source>
</evidence>
<keyword evidence="1" id="KW-0547">Nucleotide-binding</keyword>
<feature type="compositionally biased region" description="Gly residues" evidence="6">
    <location>
        <begin position="34"/>
        <end position="47"/>
    </location>
</feature>
<dbReference type="Proteomes" id="UP001189429">
    <property type="component" value="Unassembled WGS sequence"/>
</dbReference>
<gene>
    <name evidence="8" type="ORF">PCOR1329_LOCUS60846</name>
</gene>
<dbReference type="Gene3D" id="1.20.120.1080">
    <property type="match status" value="1"/>
</dbReference>
<comment type="caution">
    <text evidence="8">The sequence shown here is derived from an EMBL/GenBank/DDBJ whole genome shotgun (WGS) entry which is preliminary data.</text>
</comment>
<feature type="region of interest" description="Disordered" evidence="6">
    <location>
        <begin position="33"/>
        <end position="62"/>
    </location>
</feature>
<evidence type="ECO:0000256" key="5">
    <source>
        <dbReference type="SAM" id="Coils"/>
    </source>
</evidence>
<dbReference type="InterPro" id="IPR007502">
    <property type="entry name" value="Helicase-assoc_dom"/>
</dbReference>
<dbReference type="EMBL" id="CAUYUJ010017632">
    <property type="protein sequence ID" value="CAK0876516.1"/>
    <property type="molecule type" value="Genomic_DNA"/>
</dbReference>
<keyword evidence="4" id="KW-0067">ATP-binding</keyword>
<organism evidence="8 9">
    <name type="scientific">Prorocentrum cordatum</name>
    <dbReference type="NCBI Taxonomy" id="2364126"/>
    <lineage>
        <taxon>Eukaryota</taxon>
        <taxon>Sar</taxon>
        <taxon>Alveolata</taxon>
        <taxon>Dinophyceae</taxon>
        <taxon>Prorocentrales</taxon>
        <taxon>Prorocentraceae</taxon>
        <taxon>Prorocentrum</taxon>
    </lineage>
</organism>
<proteinExistence type="predicted"/>
<sequence>MAFAGGGRGGAGSWGAAALGDGGQAPALWRGKGRAVGRGASGGGKGKGATDAAPRSPSQAAAPWQREIKWRCAWCSCARNLDSMVYCKHCGEWRTEAPSQGADAALEGPAVDPSLTVSELEDLVRLAEKAGDQRVAGRYKQQLQVQKAGDPPPQQRISAIGAKVAELETVLEKEVQKLEQYQQWVAQQADTVAELTERLSQADAEYRAAVASLVGDRPDRAASPAPPRISIKEVVDGTGSIIDLIDVDSVFDVDGYECSDDDRKNIADRRDLLRSQLQDVAKGLFSGALEKLEAIKAEQAAHVARLTKKKRKGASGEGAAAGPVAGAKQDSTTASQDPKAKDRDKSVGFADSAPPSARSAGGHVLVPHRVVGAIVNIPGGDALYVVSAYLHHSQGLSDHNLGLLSHVAAALEVWAARSKAPQMYWALVLEQDRKPPVRQPLCYAIKWLSLKFRMYVSLLDAHGPVAVRPKAGSRSLTSAVILEKDPTYYGPIAPILRYAKELWGTHMRSFTFTLSWPELRTSWESIFLGPGPDNWKQVSGPISAMKLSLQRIGWSMPSFTVMRDQFGVDLPRCFTFMSDAQAPSFCPLFRSLFEFVMIRAHKLGNDTADQAARLAALRHPAPAPVDAERAARSARIARAVCRLAARVMSLWPRLDLSEASRGGKGKSSSDESGAVLPEGAGRADGKEAAGGPAARLTALGRHLAVLPCDVRVGRLVVLGAFLGCAPAACSVAAWLSVRSPLVRPWQPEQERNREELQRRCLKGKGGSKSDHCFWVAVVDGYLAAGWKQRRSLCAELGLSYDRMSEVESVRSQLLGGLRSLGGGQRRRLAHRARR</sequence>
<evidence type="ECO:0000259" key="7">
    <source>
        <dbReference type="SMART" id="SM00847"/>
    </source>
</evidence>
<evidence type="ECO:0000256" key="1">
    <source>
        <dbReference type="ARBA" id="ARBA00022741"/>
    </source>
</evidence>
<keyword evidence="2" id="KW-0378">Hydrolase</keyword>
<keyword evidence="5" id="KW-0175">Coiled coil</keyword>
<feature type="coiled-coil region" evidence="5">
    <location>
        <begin position="185"/>
        <end position="212"/>
    </location>
</feature>
<keyword evidence="9" id="KW-1185">Reference proteome</keyword>
<dbReference type="PANTHER" id="PTHR18934:SF99">
    <property type="entry name" value="ATP-DEPENDENT RNA HELICASE DHX37-RELATED"/>
    <property type="match status" value="1"/>
</dbReference>
<dbReference type="SMART" id="SM00847">
    <property type="entry name" value="HA2"/>
    <property type="match status" value="1"/>
</dbReference>
<keyword evidence="3" id="KW-0347">Helicase</keyword>
<feature type="compositionally biased region" description="Low complexity" evidence="6">
    <location>
        <begin position="52"/>
        <end position="62"/>
    </location>
</feature>
<feature type="domain" description="Helicase-associated" evidence="7">
    <location>
        <begin position="664"/>
        <end position="775"/>
    </location>
</feature>
<reference evidence="8" key="1">
    <citation type="submission" date="2023-10" db="EMBL/GenBank/DDBJ databases">
        <authorList>
            <person name="Chen Y."/>
            <person name="Shah S."/>
            <person name="Dougan E. K."/>
            <person name="Thang M."/>
            <person name="Chan C."/>
        </authorList>
    </citation>
    <scope>NUCLEOTIDE SEQUENCE [LARGE SCALE GENOMIC DNA]</scope>
</reference>
<feature type="region of interest" description="Disordered" evidence="6">
    <location>
        <begin position="658"/>
        <end position="689"/>
    </location>
</feature>
<feature type="region of interest" description="Disordered" evidence="6">
    <location>
        <begin position="308"/>
        <end position="361"/>
    </location>
</feature>
<evidence type="ECO:0000256" key="4">
    <source>
        <dbReference type="ARBA" id="ARBA00022840"/>
    </source>
</evidence>